<keyword evidence="5" id="KW-1185">Reference proteome</keyword>
<dbReference type="Gramene" id="GBG66206">
    <property type="protein sequence ID" value="GBG66206"/>
    <property type="gene ID" value="CBR_g57085"/>
</dbReference>
<dbReference type="OMA" id="INSFESC"/>
<dbReference type="Pfam" id="PF03108">
    <property type="entry name" value="DBD_Tnp_Mut"/>
    <property type="match status" value="1"/>
</dbReference>
<dbReference type="OrthoDB" id="1844242at2759"/>
<evidence type="ECO:0000256" key="1">
    <source>
        <dbReference type="SAM" id="MobiDB-lite"/>
    </source>
</evidence>
<accession>A0A388K865</accession>
<dbReference type="Proteomes" id="UP000265515">
    <property type="component" value="Unassembled WGS sequence"/>
</dbReference>
<feature type="compositionally biased region" description="Acidic residues" evidence="1">
    <location>
        <begin position="1"/>
        <end position="18"/>
    </location>
</feature>
<comment type="caution">
    <text evidence="4">The sequence shown here is derived from an EMBL/GenBank/DDBJ whole genome shotgun (WGS) entry which is preliminary data.</text>
</comment>
<evidence type="ECO:0000313" key="5">
    <source>
        <dbReference type="Proteomes" id="UP000265515"/>
    </source>
</evidence>
<gene>
    <name evidence="4" type="ORF">CBR_g57085</name>
</gene>
<dbReference type="Pfam" id="PF10551">
    <property type="entry name" value="MULE"/>
    <property type="match status" value="1"/>
</dbReference>
<dbReference type="InterPro" id="IPR018289">
    <property type="entry name" value="MULE_transposase_dom"/>
</dbReference>
<dbReference type="InterPro" id="IPR004332">
    <property type="entry name" value="Transposase_MuDR"/>
</dbReference>
<feature type="region of interest" description="Disordered" evidence="1">
    <location>
        <begin position="1"/>
        <end position="20"/>
    </location>
</feature>
<evidence type="ECO:0008006" key="6">
    <source>
        <dbReference type="Google" id="ProtNLM"/>
    </source>
</evidence>
<name>A0A388K865_CHABU</name>
<feature type="domain" description="MULE transposase" evidence="3">
    <location>
        <begin position="235"/>
        <end position="288"/>
    </location>
</feature>
<evidence type="ECO:0000259" key="2">
    <source>
        <dbReference type="Pfam" id="PF03108"/>
    </source>
</evidence>
<reference evidence="4 5" key="1">
    <citation type="journal article" date="2018" name="Cell">
        <title>The Chara Genome: Secondary Complexity and Implications for Plant Terrestrialization.</title>
        <authorList>
            <person name="Nishiyama T."/>
            <person name="Sakayama H."/>
            <person name="Vries J.D."/>
            <person name="Buschmann H."/>
            <person name="Saint-Marcoux D."/>
            <person name="Ullrich K.K."/>
            <person name="Haas F.B."/>
            <person name="Vanderstraeten L."/>
            <person name="Becker D."/>
            <person name="Lang D."/>
            <person name="Vosolsobe S."/>
            <person name="Rombauts S."/>
            <person name="Wilhelmsson P.K.I."/>
            <person name="Janitza P."/>
            <person name="Kern R."/>
            <person name="Heyl A."/>
            <person name="Rumpler F."/>
            <person name="Villalobos L.I.A.C."/>
            <person name="Clay J.M."/>
            <person name="Skokan R."/>
            <person name="Toyoda A."/>
            <person name="Suzuki Y."/>
            <person name="Kagoshima H."/>
            <person name="Schijlen E."/>
            <person name="Tajeshwar N."/>
            <person name="Catarino B."/>
            <person name="Hetherington A.J."/>
            <person name="Saltykova A."/>
            <person name="Bonnot C."/>
            <person name="Breuninger H."/>
            <person name="Symeonidi A."/>
            <person name="Radhakrishnan G.V."/>
            <person name="Van Nieuwerburgh F."/>
            <person name="Deforce D."/>
            <person name="Chang C."/>
            <person name="Karol K.G."/>
            <person name="Hedrich R."/>
            <person name="Ulvskov P."/>
            <person name="Glockner G."/>
            <person name="Delwiche C.F."/>
            <person name="Petrasek J."/>
            <person name="Van de Peer Y."/>
            <person name="Friml J."/>
            <person name="Beilby M."/>
            <person name="Dolan L."/>
            <person name="Kohara Y."/>
            <person name="Sugano S."/>
            <person name="Fujiyama A."/>
            <person name="Delaux P.-M."/>
            <person name="Quint M."/>
            <person name="TheiBen G."/>
            <person name="Hagemann M."/>
            <person name="Harholt J."/>
            <person name="Dunand C."/>
            <person name="Zachgo S."/>
            <person name="Langdale J."/>
            <person name="Maumus F."/>
            <person name="Straeten D.V.D."/>
            <person name="Gould S.B."/>
            <person name="Rensing S.A."/>
        </authorList>
    </citation>
    <scope>NUCLEOTIDE SEQUENCE [LARGE SCALE GENOMIC DNA]</scope>
    <source>
        <strain evidence="4 5">S276</strain>
    </source>
</reference>
<dbReference type="AlphaFoldDB" id="A0A388K865"/>
<feature type="domain" description="Transposase MuDR plant" evidence="2">
    <location>
        <begin position="43"/>
        <end position="97"/>
    </location>
</feature>
<protein>
    <recommendedName>
        <fullName evidence="6">Transposase MuDR plant domain-containing protein</fullName>
    </recommendedName>
</protein>
<proteinExistence type="predicted"/>
<sequence length="291" mass="32931">MMWSSDDGEREDDGEDTGGEFTDFEWCATTTLSQPVNEAGVLCVGQEFANIADLRKAVADDAVKNKYEYRCVKSDTARYTMKCKAENCDWWLHGSIIDGGPTCSIKSVTRHTCGDISKLSNVNAKASWVSRFIEPRLSDKPDYSPVDIVKDIYRQYGVKIRYRLAWTTKEVAKARIAGLDDDGFRNLRMYYEEVQRSNPGSRAFVQTEEGSPRFKRLFYALDACLAGFMHCCPLLGLDDTFLKTRHKGILLCATAVDVEGHLFPVAFAIVPGEDRDNWFWFLHHLCATLQS</sequence>
<dbReference type="EMBL" id="BFEA01000070">
    <property type="protein sequence ID" value="GBG66206.1"/>
    <property type="molecule type" value="Genomic_DNA"/>
</dbReference>
<organism evidence="4 5">
    <name type="scientific">Chara braunii</name>
    <name type="common">Braun's stonewort</name>
    <dbReference type="NCBI Taxonomy" id="69332"/>
    <lineage>
        <taxon>Eukaryota</taxon>
        <taxon>Viridiplantae</taxon>
        <taxon>Streptophyta</taxon>
        <taxon>Charophyceae</taxon>
        <taxon>Charales</taxon>
        <taxon>Characeae</taxon>
        <taxon>Chara</taxon>
    </lineage>
</organism>
<dbReference type="PANTHER" id="PTHR31973:SF187">
    <property type="entry name" value="MUTATOR TRANSPOSASE MUDRA PROTEIN"/>
    <property type="match status" value="1"/>
</dbReference>
<dbReference type="PANTHER" id="PTHR31973">
    <property type="entry name" value="POLYPROTEIN, PUTATIVE-RELATED"/>
    <property type="match status" value="1"/>
</dbReference>
<evidence type="ECO:0000259" key="3">
    <source>
        <dbReference type="Pfam" id="PF10551"/>
    </source>
</evidence>
<evidence type="ECO:0000313" key="4">
    <source>
        <dbReference type="EMBL" id="GBG66206.1"/>
    </source>
</evidence>